<sequence>MKEYNHDLPYHDYKAFTDADNATAYTVGDDNVDAHGSQRKRFVSKSTLLIATGATTVRFNHSRNVLMTLIANVPYTFFSNVHTLIIGTIAAQATLYAYFEGVLPEDAGVPE</sequence>
<proteinExistence type="predicted"/>
<reference evidence="1" key="1">
    <citation type="submission" date="2020-03" db="EMBL/GenBank/DDBJ databases">
        <title>The deep terrestrial virosphere.</title>
        <authorList>
            <person name="Holmfeldt K."/>
            <person name="Nilsson E."/>
            <person name="Simone D."/>
            <person name="Lopez-Fernandez M."/>
            <person name="Wu X."/>
            <person name="de Brujin I."/>
            <person name="Lundin D."/>
            <person name="Andersson A."/>
            <person name="Bertilsson S."/>
            <person name="Dopson M."/>
        </authorList>
    </citation>
    <scope>NUCLEOTIDE SEQUENCE</scope>
    <source>
        <strain evidence="1">MM171A02296</strain>
    </source>
</reference>
<evidence type="ECO:0000313" key="1">
    <source>
        <dbReference type="EMBL" id="QJH92876.1"/>
    </source>
</evidence>
<organism evidence="1">
    <name type="scientific">viral metagenome</name>
    <dbReference type="NCBI Taxonomy" id="1070528"/>
    <lineage>
        <taxon>unclassified sequences</taxon>
        <taxon>metagenomes</taxon>
        <taxon>organismal metagenomes</taxon>
    </lineage>
</organism>
<gene>
    <name evidence="1" type="ORF">MM171A02296_0009</name>
</gene>
<name>A0A6M3X525_9ZZZZ</name>
<dbReference type="AlphaFoldDB" id="A0A6M3X525"/>
<dbReference type="EMBL" id="MT143927">
    <property type="protein sequence ID" value="QJH92876.1"/>
    <property type="molecule type" value="Genomic_DNA"/>
</dbReference>
<accession>A0A6M3X525</accession>
<protein>
    <submittedName>
        <fullName evidence="1">Uncharacterized protein</fullName>
    </submittedName>
</protein>